<protein>
    <submittedName>
        <fullName evidence="1">Uncharacterized protein</fullName>
    </submittedName>
</protein>
<name>A0A7W8VFJ5_9ACTN</name>
<sequence>MTHWHSLVVSVPDDGSAGVLVGFREPRTQADAWRSLHGVLTGVGAMDAAAVWAEHEGAVPVVLRGPAELYHHMVAECSGDCDRTIAARIRGELGEGFTYTLRSQAN</sequence>
<reference evidence="1 2" key="1">
    <citation type="submission" date="2020-08" db="EMBL/GenBank/DDBJ databases">
        <title>Sequencing the genomes of 1000 actinobacteria strains.</title>
        <authorList>
            <person name="Klenk H.-P."/>
        </authorList>
    </citation>
    <scope>NUCLEOTIDE SEQUENCE [LARGE SCALE GENOMIC DNA]</scope>
    <source>
        <strain evidence="1 2">DSM 44551</strain>
    </source>
</reference>
<comment type="caution">
    <text evidence="1">The sequence shown here is derived from an EMBL/GenBank/DDBJ whole genome shotgun (WGS) entry which is preliminary data.</text>
</comment>
<dbReference type="RefSeq" id="WP_184395368.1">
    <property type="nucleotide sequence ID" value="NZ_BAAAJD010000060.1"/>
</dbReference>
<evidence type="ECO:0000313" key="1">
    <source>
        <dbReference type="EMBL" id="MBB5434621.1"/>
    </source>
</evidence>
<keyword evidence="2" id="KW-1185">Reference proteome</keyword>
<dbReference type="Proteomes" id="UP000572635">
    <property type="component" value="Unassembled WGS sequence"/>
</dbReference>
<organism evidence="1 2">
    <name type="scientific">Nocardiopsis composta</name>
    <dbReference type="NCBI Taxonomy" id="157465"/>
    <lineage>
        <taxon>Bacteria</taxon>
        <taxon>Bacillati</taxon>
        <taxon>Actinomycetota</taxon>
        <taxon>Actinomycetes</taxon>
        <taxon>Streptosporangiales</taxon>
        <taxon>Nocardiopsidaceae</taxon>
        <taxon>Nocardiopsis</taxon>
    </lineage>
</organism>
<evidence type="ECO:0000313" key="2">
    <source>
        <dbReference type="Proteomes" id="UP000572635"/>
    </source>
</evidence>
<dbReference type="EMBL" id="JACHDB010000001">
    <property type="protein sequence ID" value="MBB5434621.1"/>
    <property type="molecule type" value="Genomic_DNA"/>
</dbReference>
<dbReference type="AlphaFoldDB" id="A0A7W8VFJ5"/>
<proteinExistence type="predicted"/>
<gene>
    <name evidence="1" type="ORF">HDA36_004705</name>
</gene>
<accession>A0A7W8VFJ5</accession>